<name>A0A3B5BJ96_9TELE</name>
<dbReference type="SUPFAM" id="SSF50904">
    <property type="entry name" value="Oncogene products"/>
    <property type="match status" value="1"/>
</dbReference>
<proteinExistence type="predicted"/>
<organism evidence="1">
    <name type="scientific">Stegastes partitus</name>
    <name type="common">bicolor damselfish</name>
    <dbReference type="NCBI Taxonomy" id="144197"/>
    <lineage>
        <taxon>Eukaryota</taxon>
        <taxon>Metazoa</taxon>
        <taxon>Chordata</taxon>
        <taxon>Craniata</taxon>
        <taxon>Vertebrata</taxon>
        <taxon>Euteleostomi</taxon>
        <taxon>Actinopterygii</taxon>
        <taxon>Neopterygii</taxon>
        <taxon>Teleostei</taxon>
        <taxon>Neoteleostei</taxon>
        <taxon>Acanthomorphata</taxon>
        <taxon>Ovalentaria</taxon>
        <taxon>Pomacentridae</taxon>
        <taxon>Stegastes</taxon>
    </lineage>
</organism>
<dbReference type="AlphaFoldDB" id="A0A3B5BJ96"/>
<reference evidence="1" key="1">
    <citation type="submission" date="2023-09" db="UniProtKB">
        <authorList>
            <consortium name="Ensembl"/>
        </authorList>
    </citation>
    <scope>IDENTIFICATION</scope>
</reference>
<protein>
    <submittedName>
        <fullName evidence="1">Uncharacterized protein</fullName>
    </submittedName>
</protein>
<dbReference type="Ensembl" id="ENSSPAT00000027791.1">
    <property type="protein sequence ID" value="ENSSPAP00000027347.1"/>
    <property type="gene ID" value="ENSSPAG00000020624.1"/>
</dbReference>
<evidence type="ECO:0000313" key="1">
    <source>
        <dbReference type="Ensembl" id="ENSSPAP00000027347.1"/>
    </source>
</evidence>
<dbReference type="InterPro" id="IPR036672">
    <property type="entry name" value="TCL1_MTCP1_sf"/>
</dbReference>
<sequence length="35" mass="4182">MIIHLTSCVTGLYPHTRYRSSESYFWVAIRHNQVD</sequence>
<accession>A0A3B5BJ96</accession>